<accession>A0AC58QVR5</accession>
<dbReference type="Proteomes" id="UP001732780">
    <property type="component" value="Chromosome 9"/>
</dbReference>
<gene>
    <name evidence="2" type="primary">CD58</name>
</gene>
<keyword evidence="1" id="KW-1185">Reference proteome</keyword>
<evidence type="ECO:0000313" key="1">
    <source>
        <dbReference type="Proteomes" id="UP001732780"/>
    </source>
</evidence>
<proteinExistence type="predicted"/>
<protein>
    <submittedName>
        <fullName evidence="2">Lymphocyte function-associated antigen 3</fullName>
    </submittedName>
</protein>
<name>A0AC58QVR5_CAMBA</name>
<organism evidence="1 2">
    <name type="scientific">Camelus bactrianus</name>
    <name type="common">Bactrian camel</name>
    <dbReference type="NCBI Taxonomy" id="9837"/>
    <lineage>
        <taxon>Eukaryota</taxon>
        <taxon>Metazoa</taxon>
        <taxon>Chordata</taxon>
        <taxon>Craniata</taxon>
        <taxon>Vertebrata</taxon>
        <taxon>Euteleostomi</taxon>
        <taxon>Mammalia</taxon>
        <taxon>Eutheria</taxon>
        <taxon>Laurasiatheria</taxon>
        <taxon>Artiodactyla</taxon>
        <taxon>Tylopoda</taxon>
        <taxon>Camelidae</taxon>
        <taxon>Camelus</taxon>
    </lineage>
</organism>
<sequence length="344" mass="37265">MFRMPRKSAGGAGGPRIDLVVKTQAIFKGEPQRAERAAGLVRRHWAGTAFAGRRKDAGGDAVGGRGARRAGPLPRADATLGCARVSEAGRTAMAAGSAPGWAARALGAICLLLNLDFTGCSSQPIFGALNGNVTLRASPSKPTMDIVWKKGKDKVVELDDQFGVKAFPPFEGRVHLDNVSGSLSIFNLKVSDEDEYEIESPSIKNNSKYTLKVIEFPPLPTVNCMLNDGNITLQCMILEPPSRHTDLLQYSWECPPTMPCPSGSSFYPSDMYVLKDSDLSQEVQCVVSNPLFKQKSSITLSTCAPSDNTRHRYALFAILPAVVVAALFFKCFLVRRGQHMNTQN</sequence>
<dbReference type="RefSeq" id="XP_074226366.1">
    <property type="nucleotide sequence ID" value="XM_074370265.1"/>
</dbReference>
<evidence type="ECO:0000313" key="2">
    <source>
        <dbReference type="RefSeq" id="XP_074226366.1"/>
    </source>
</evidence>
<reference evidence="2" key="1">
    <citation type="submission" date="2025-08" db="UniProtKB">
        <authorList>
            <consortium name="RefSeq"/>
        </authorList>
    </citation>
    <scope>IDENTIFICATION</scope>
    <source>
        <tissue evidence="2">Blood</tissue>
    </source>
</reference>